<reference evidence="4 5" key="1">
    <citation type="submission" date="2016-11" db="EMBL/GenBank/DDBJ databases">
        <authorList>
            <person name="Jaros S."/>
            <person name="Januszkiewicz K."/>
            <person name="Wedrychowicz H."/>
        </authorList>
    </citation>
    <scope>NUCLEOTIDE SEQUENCE [LARGE SCALE GENOMIC DNA]</scope>
    <source>
        <strain evidence="4 5">DSM 22153</strain>
    </source>
</reference>
<dbReference type="GO" id="GO:0016301">
    <property type="term" value="F:kinase activity"/>
    <property type="evidence" value="ECO:0007669"/>
    <property type="project" value="UniProtKB-KW"/>
</dbReference>
<dbReference type="OrthoDB" id="7869371at2"/>
<dbReference type="PANTHER" id="PTHR10584">
    <property type="entry name" value="SUGAR KINASE"/>
    <property type="match status" value="1"/>
</dbReference>
<keyword evidence="2 4" id="KW-0418">Kinase</keyword>
<dbReference type="InterPro" id="IPR002173">
    <property type="entry name" value="Carboh/pur_kinase_PfkB_CS"/>
</dbReference>
<evidence type="ECO:0000313" key="5">
    <source>
        <dbReference type="Proteomes" id="UP000186002"/>
    </source>
</evidence>
<dbReference type="InterPro" id="IPR011611">
    <property type="entry name" value="PfkB_dom"/>
</dbReference>
<keyword evidence="1" id="KW-0808">Transferase</keyword>
<dbReference type="EMBL" id="FRBW01000002">
    <property type="protein sequence ID" value="SHM14390.1"/>
    <property type="molecule type" value="Genomic_DNA"/>
</dbReference>
<dbReference type="Pfam" id="PF00294">
    <property type="entry name" value="PfkB"/>
    <property type="match status" value="1"/>
</dbReference>
<dbReference type="PROSITE" id="PS00583">
    <property type="entry name" value="PFKB_KINASES_1"/>
    <property type="match status" value="1"/>
</dbReference>
<sequence length="320" mass="32672">MTFTPPANDHSPMGDAALPVACFGAIHYDIIAHADRTILRETSTPARIDMKPGGVATNVARSLARLGTPVTLTGMVGNDSAGASIQQILKMEGVAADLSVRDGHTTGQYLALHDPDGSLAAACISDTVLTSAPLHLFEEAASRADSEGWWLLDANLPEAALSLLARTAPSGRLAAEAVSIAKAPRLRAILSRISLLFLNRAEAATLSSLNAEASLDAHSEKLLAAGVQTVIITDGAGPLHVRSPELSLFLPTPDANVVDVTGAGDALVAGTLSALGRGLPLEAAASAGQQAARIALETTGAAPANLTWTAVSRNLHGTAG</sequence>
<gene>
    <name evidence="4" type="ORF">SAMN05444272_1893</name>
</gene>
<dbReference type="Gene3D" id="3.40.1190.20">
    <property type="match status" value="1"/>
</dbReference>
<dbReference type="AlphaFoldDB" id="A0A1M7GDN4"/>
<feature type="domain" description="Carbohydrate kinase PfkB" evidence="3">
    <location>
        <begin position="20"/>
        <end position="304"/>
    </location>
</feature>
<dbReference type="Proteomes" id="UP000186002">
    <property type="component" value="Unassembled WGS sequence"/>
</dbReference>
<evidence type="ECO:0000313" key="4">
    <source>
        <dbReference type="EMBL" id="SHM14390.1"/>
    </source>
</evidence>
<dbReference type="RefSeq" id="WP_084081901.1">
    <property type="nucleotide sequence ID" value="NZ_FRBW01000002.1"/>
</dbReference>
<dbReference type="SUPFAM" id="SSF53613">
    <property type="entry name" value="Ribokinase-like"/>
    <property type="match status" value="1"/>
</dbReference>
<keyword evidence="5" id="KW-1185">Reference proteome</keyword>
<evidence type="ECO:0000256" key="1">
    <source>
        <dbReference type="ARBA" id="ARBA00022679"/>
    </source>
</evidence>
<evidence type="ECO:0000259" key="3">
    <source>
        <dbReference type="Pfam" id="PF00294"/>
    </source>
</evidence>
<dbReference type="STRING" id="735517.SAMN05444272_1893"/>
<proteinExistence type="predicted"/>
<evidence type="ECO:0000256" key="2">
    <source>
        <dbReference type="ARBA" id="ARBA00022777"/>
    </source>
</evidence>
<protein>
    <submittedName>
        <fullName evidence="4">Pseudouridine kinase</fullName>
    </submittedName>
</protein>
<accession>A0A1M7GDN4</accession>
<dbReference type="InterPro" id="IPR029056">
    <property type="entry name" value="Ribokinase-like"/>
</dbReference>
<dbReference type="PANTHER" id="PTHR10584:SF167">
    <property type="entry name" value="PFKB DOMAIN PROTEIN"/>
    <property type="match status" value="1"/>
</dbReference>
<name>A0A1M7GDN4_9HYPH</name>
<organism evidence="4 5">
    <name type="scientific">Roseibium suaedae</name>
    <dbReference type="NCBI Taxonomy" id="735517"/>
    <lineage>
        <taxon>Bacteria</taxon>
        <taxon>Pseudomonadati</taxon>
        <taxon>Pseudomonadota</taxon>
        <taxon>Alphaproteobacteria</taxon>
        <taxon>Hyphomicrobiales</taxon>
        <taxon>Stappiaceae</taxon>
        <taxon>Roseibium</taxon>
    </lineage>
</organism>